<dbReference type="InterPro" id="IPR021710">
    <property type="entry name" value="DUF3293"/>
</dbReference>
<dbReference type="RefSeq" id="WP_017421325.1">
    <property type="nucleotide sequence ID" value="NZ_CP014636.1"/>
</dbReference>
<dbReference type="GeneID" id="93894860"/>
<name>A0A087INF8_VIBVL</name>
<sequence length="135" mass="15560">MINNGETTVDASLWHAYSASFFHFNDEWQSDCFAIITAWNPASILQSKKENCISNQKLKTKINTRRFCSVLVADKACCWSEESFAVEINLNYALNLAREFQQNAIYFVEQGELFLVSCLSDERKESLGPFDQRIR</sequence>
<accession>A0A087INF8</accession>
<reference evidence="1" key="3">
    <citation type="submission" date="2019-01" db="EMBL/GenBank/DDBJ databases">
        <authorList>
            <consortium name="NCBI Pathogen Detection Project"/>
        </authorList>
    </citation>
    <scope>NUCLEOTIDE SEQUENCE</scope>
    <source>
        <strain evidence="1">BCW_3452</strain>
    </source>
</reference>
<evidence type="ECO:0000313" key="4">
    <source>
        <dbReference type="Proteomes" id="UP000054370"/>
    </source>
</evidence>
<keyword evidence="4" id="KW-1185">Reference proteome</keyword>
<dbReference type="EMBL" id="DACRBY010000004">
    <property type="protein sequence ID" value="HAS8539168.1"/>
    <property type="molecule type" value="Genomic_DNA"/>
</dbReference>
<dbReference type="Pfam" id="PF11697">
    <property type="entry name" value="DUF3293"/>
    <property type="match status" value="1"/>
</dbReference>
<reference evidence="3 4" key="1">
    <citation type="submission" date="2017-12" db="EMBL/GenBank/DDBJ databases">
        <title>FDA dAtabase for Regulatory Grade micrObial Sequences (FDA-ARGOS): Supporting development and validation of Infectious Disease Dx tests.</title>
        <authorList>
            <person name="Hoffmann M."/>
            <person name="Allard M."/>
            <person name="Evans P."/>
            <person name="Brown E."/>
            <person name="Tallon L.J."/>
            <person name="Sadzewicz L."/>
            <person name="Sengamalay N."/>
            <person name="Ott S."/>
            <person name="Godinez A."/>
            <person name="Nagaraj S."/>
            <person name="Vavikolanu K."/>
            <person name="Aluvathingal J."/>
            <person name="Nadendla S."/>
            <person name="Hobson J."/>
            <person name="Sichtig H."/>
        </authorList>
    </citation>
    <scope>NUCLEOTIDE SEQUENCE [LARGE SCALE GENOMIC DNA]</scope>
    <source>
        <strain evidence="4">ATCC 29307</strain>
        <strain evidence="3">FDAARGOS_118</strain>
    </source>
</reference>
<gene>
    <name evidence="3" type="ORF">AL548_022180</name>
    <name evidence="1" type="ORF">I7730_05140</name>
    <name evidence="2" type="ORF">J0J18_09395</name>
</gene>
<evidence type="ECO:0000313" key="3">
    <source>
        <dbReference type="EMBL" id="PNM68750.1"/>
    </source>
</evidence>
<organism evidence="1">
    <name type="scientific">Vibrio vulnificus</name>
    <dbReference type="NCBI Taxonomy" id="672"/>
    <lineage>
        <taxon>Bacteria</taxon>
        <taxon>Pseudomonadati</taxon>
        <taxon>Pseudomonadota</taxon>
        <taxon>Gammaproteobacteria</taxon>
        <taxon>Vibrionales</taxon>
        <taxon>Vibrionaceae</taxon>
        <taxon>Vibrio</taxon>
    </lineage>
</organism>
<proteinExistence type="predicted"/>
<comment type="caution">
    <text evidence="1">The sequence shown here is derived from an EMBL/GenBank/DDBJ whole genome shotgun (WGS) entry which is preliminary data.</text>
</comment>
<evidence type="ECO:0000313" key="1">
    <source>
        <dbReference type="EMBL" id="HAS8539168.1"/>
    </source>
</evidence>
<evidence type="ECO:0000313" key="2">
    <source>
        <dbReference type="EMBL" id="MBN8121944.1"/>
    </source>
</evidence>
<dbReference type="Proteomes" id="UP000054370">
    <property type="component" value="Unassembled WGS sequence"/>
</dbReference>
<reference evidence="1" key="2">
    <citation type="journal article" date="2018" name="Genome Biol.">
        <title>SKESA: strategic k-mer extension for scrupulous assemblies.</title>
        <authorList>
            <person name="Souvorov A."/>
            <person name="Agarwala R."/>
            <person name="Lipman D.J."/>
        </authorList>
    </citation>
    <scope>NUCLEOTIDE SEQUENCE</scope>
    <source>
        <strain evidence="1">BCW_3452</strain>
    </source>
</reference>
<dbReference type="AlphaFoldDB" id="A0A087INF8"/>
<dbReference type="Proteomes" id="UP000664056">
    <property type="component" value="Unassembled WGS sequence"/>
</dbReference>
<dbReference type="EMBL" id="LOSH02000004">
    <property type="protein sequence ID" value="PNM68750.1"/>
    <property type="molecule type" value="Genomic_DNA"/>
</dbReference>
<protein>
    <submittedName>
        <fullName evidence="1">DUF3293 domain-containing protein</fullName>
    </submittedName>
</protein>
<dbReference type="Proteomes" id="UP000863257">
    <property type="component" value="Unassembled WGS sequence"/>
</dbReference>
<dbReference type="OrthoDB" id="5604578at2"/>
<reference evidence="2" key="4">
    <citation type="submission" date="2021-03" db="EMBL/GenBank/DDBJ databases">
        <title>Study of the foodborne Vibrio vulnificus isolates from China.</title>
        <authorList>
            <person name="Zheng Z."/>
            <person name="Ye L."/>
        </authorList>
    </citation>
    <scope>NUCLEOTIDE SEQUENCE</scope>
    <source>
        <strain evidence="2">Vv1582</strain>
    </source>
</reference>
<dbReference type="EMBL" id="JAFKOQ010000004">
    <property type="protein sequence ID" value="MBN8121944.1"/>
    <property type="molecule type" value="Genomic_DNA"/>
</dbReference>